<keyword evidence="1" id="KW-1133">Transmembrane helix</keyword>
<keyword evidence="1" id="KW-0472">Membrane</keyword>
<evidence type="ECO:0000313" key="2">
    <source>
        <dbReference type="EMBL" id="ENX55430.1"/>
    </source>
</evidence>
<organism evidence="2 3">
    <name type="scientific">Acinetobacter higginsii</name>
    <dbReference type="NCBI Taxonomy" id="70347"/>
    <lineage>
        <taxon>Bacteria</taxon>
        <taxon>Pseudomonadati</taxon>
        <taxon>Pseudomonadota</taxon>
        <taxon>Gammaproteobacteria</taxon>
        <taxon>Moraxellales</taxon>
        <taxon>Moraxellaceae</taxon>
        <taxon>Acinetobacter</taxon>
    </lineage>
</organism>
<keyword evidence="3" id="KW-1185">Reference proteome</keyword>
<feature type="transmembrane region" description="Helical" evidence="1">
    <location>
        <begin position="26"/>
        <end position="44"/>
    </location>
</feature>
<protein>
    <submittedName>
        <fullName evidence="2">Uncharacterized protein</fullName>
    </submittedName>
</protein>
<dbReference type="HOGENOM" id="CLU_3148377_0_0_6"/>
<dbReference type="AlphaFoldDB" id="N9SWA8"/>
<gene>
    <name evidence="2" type="ORF">F902_03500</name>
</gene>
<sequence length="48" mass="5599">MTEHLVSENLTEMKYSEHLKELRKRLIYSIGAVVTIFLVLLPLAQQKN</sequence>
<reference evidence="2 3" key="1">
    <citation type="submission" date="2013-02" db="EMBL/GenBank/DDBJ databases">
        <title>The Genome Sequence of Acinetobacter sp. CIP 70.18.</title>
        <authorList>
            <consortium name="The Broad Institute Genome Sequencing Platform"/>
            <consortium name="The Broad Institute Genome Sequencing Center for Infectious Disease"/>
            <person name="Cerqueira G."/>
            <person name="Feldgarden M."/>
            <person name="Courvalin P."/>
            <person name="Perichon B."/>
            <person name="Grillot-Courvalin C."/>
            <person name="Clermont D."/>
            <person name="Rocha E."/>
            <person name="Yoon E.-J."/>
            <person name="Nemec A."/>
            <person name="Walker B."/>
            <person name="Young S.K."/>
            <person name="Zeng Q."/>
            <person name="Gargeya S."/>
            <person name="Fitzgerald M."/>
            <person name="Haas B."/>
            <person name="Abouelleil A."/>
            <person name="Alvarado L."/>
            <person name="Arachchi H.M."/>
            <person name="Berlin A.M."/>
            <person name="Chapman S.B."/>
            <person name="Dewar J."/>
            <person name="Goldberg J."/>
            <person name="Griggs A."/>
            <person name="Gujja S."/>
            <person name="Hansen M."/>
            <person name="Howarth C."/>
            <person name="Imamovic A."/>
            <person name="Larimer J."/>
            <person name="McCowan C."/>
            <person name="Murphy C."/>
            <person name="Neiman D."/>
            <person name="Pearson M."/>
            <person name="Priest M."/>
            <person name="Roberts A."/>
            <person name="Saif S."/>
            <person name="Shea T."/>
            <person name="Sisk P."/>
            <person name="Sykes S."/>
            <person name="Wortman J."/>
            <person name="Nusbaum C."/>
            <person name="Birren B."/>
        </authorList>
    </citation>
    <scope>NUCLEOTIDE SEQUENCE [LARGE SCALE GENOMIC DNA]</scope>
    <source>
        <strain evidence="2 3">CIP 70.18</strain>
    </source>
</reference>
<dbReference type="EMBL" id="APRN01000040">
    <property type="protein sequence ID" value="ENX55430.1"/>
    <property type="molecule type" value="Genomic_DNA"/>
</dbReference>
<name>N9SWA8_9GAMM</name>
<evidence type="ECO:0000313" key="3">
    <source>
        <dbReference type="Proteomes" id="UP000013084"/>
    </source>
</evidence>
<dbReference type="Proteomes" id="UP000013084">
    <property type="component" value="Unassembled WGS sequence"/>
</dbReference>
<proteinExistence type="predicted"/>
<comment type="caution">
    <text evidence="2">The sequence shown here is derived from an EMBL/GenBank/DDBJ whole genome shotgun (WGS) entry which is preliminary data.</text>
</comment>
<keyword evidence="1" id="KW-0812">Transmembrane</keyword>
<accession>N9SWA8</accession>
<evidence type="ECO:0000256" key="1">
    <source>
        <dbReference type="SAM" id="Phobius"/>
    </source>
</evidence>